<keyword evidence="4 10" id="KW-0813">Transport</keyword>
<dbReference type="HAMAP" id="MF_00815">
    <property type="entry name" value="ATP_synth_gamma_bact"/>
    <property type="match status" value="1"/>
</dbReference>
<comment type="subunit">
    <text evidence="10">F-type ATPases have 2 components, CF(1) - the catalytic core - and CF(0) - the membrane proton channel. CF(1) has five subunits: alpha(3), beta(3), gamma(1), delta(1), epsilon(1). CF(0) has three main subunits: a, b and c.</text>
</comment>
<evidence type="ECO:0000256" key="6">
    <source>
        <dbReference type="ARBA" id="ARBA00023065"/>
    </source>
</evidence>
<evidence type="ECO:0000256" key="1">
    <source>
        <dbReference type="ARBA" id="ARBA00003456"/>
    </source>
</evidence>
<dbReference type="PANTHER" id="PTHR11693:SF22">
    <property type="entry name" value="ATP SYNTHASE SUBUNIT GAMMA, MITOCHONDRIAL"/>
    <property type="match status" value="1"/>
</dbReference>
<gene>
    <name evidence="10 12" type="primary">atpG</name>
    <name evidence="12" type="ORF">H9729_08320</name>
</gene>
<comment type="caution">
    <text evidence="12">The sequence shown here is derived from an EMBL/GenBank/DDBJ whole genome shotgun (WGS) entry which is preliminary data.</text>
</comment>
<sequence length="301" mass="34501">MADITEIKHRIKSIQDTHQITKAMELISVAKMRKAIQKQSFSSIYFDSVRYTLKDIMRHSTDIRHKYIDRRPDNRTAYIVVAGDKGLAGAFNNNVLNLAWEHMQQRPVHYIVTIGQMARAYFESRKQAVDLEFTHAVASPTLHDARGITRDILDLYDRNLMDEVYVVFTRMYSTSVHEPVMVKLLPIAEEDIEVDVNTSYSGQLEYDPSPNEVLNVLVPQYLIGMIYSALIHSAASEHAARMLAMSNANKNAEKMLDALNLEYNRLRQSAITTELLDLSSGRFFSDNNLHQKVRHKNGKSR</sequence>
<dbReference type="Pfam" id="PF00231">
    <property type="entry name" value="ATP-synt"/>
    <property type="match status" value="1"/>
</dbReference>
<dbReference type="PRINTS" id="PR00126">
    <property type="entry name" value="ATPASEGAMMA"/>
</dbReference>
<dbReference type="GO" id="GO:0005886">
    <property type="term" value="C:plasma membrane"/>
    <property type="evidence" value="ECO:0007669"/>
    <property type="project" value="UniProtKB-SubCell"/>
</dbReference>
<dbReference type="NCBIfam" id="TIGR01146">
    <property type="entry name" value="ATPsyn_F1gamma"/>
    <property type="match status" value="1"/>
</dbReference>
<evidence type="ECO:0000313" key="13">
    <source>
        <dbReference type="Proteomes" id="UP000886750"/>
    </source>
</evidence>
<dbReference type="Gene3D" id="3.40.1380.10">
    <property type="match status" value="1"/>
</dbReference>
<evidence type="ECO:0000256" key="3">
    <source>
        <dbReference type="ARBA" id="ARBA00007681"/>
    </source>
</evidence>
<dbReference type="Gene3D" id="1.10.287.80">
    <property type="entry name" value="ATP synthase, gamma subunit, helix hairpin domain"/>
    <property type="match status" value="1"/>
</dbReference>
<keyword evidence="5 10" id="KW-0375">Hydrogen ion transport</keyword>
<evidence type="ECO:0000256" key="7">
    <source>
        <dbReference type="ARBA" id="ARBA00023136"/>
    </source>
</evidence>
<dbReference type="InterPro" id="IPR000131">
    <property type="entry name" value="ATP_synth_F1_gsu"/>
</dbReference>
<comment type="similarity">
    <text evidence="3 10">Belongs to the ATPase gamma chain family.</text>
</comment>
<keyword evidence="8 10" id="KW-0139">CF(1)</keyword>
<keyword evidence="11" id="KW-0175">Coiled coil</keyword>
<proteinExistence type="inferred from homology"/>
<dbReference type="GO" id="GO:0005524">
    <property type="term" value="F:ATP binding"/>
    <property type="evidence" value="ECO:0007669"/>
    <property type="project" value="UniProtKB-UniRule"/>
</dbReference>
<keyword evidence="6 10" id="KW-0406">Ion transport</keyword>
<dbReference type="PANTHER" id="PTHR11693">
    <property type="entry name" value="ATP SYNTHASE GAMMA CHAIN"/>
    <property type="match status" value="1"/>
</dbReference>
<protein>
    <recommendedName>
        <fullName evidence="10">ATP synthase gamma chain</fullName>
    </recommendedName>
    <alternativeName>
        <fullName evidence="10">ATP synthase F1 sector gamma subunit</fullName>
    </alternativeName>
    <alternativeName>
        <fullName evidence="10">F-ATPase gamma subunit</fullName>
    </alternativeName>
</protein>
<accession>A0A9D2CTF2</accession>
<keyword evidence="7 10" id="KW-0472">Membrane</keyword>
<comment type="function">
    <text evidence="1 10">Produces ATP from ADP in the presence of a proton gradient across the membrane. The gamma chain is believed to be important in regulating ATPase activity and the flow of protons through the CF(0) complex.</text>
</comment>
<evidence type="ECO:0000256" key="10">
    <source>
        <dbReference type="HAMAP-Rule" id="MF_00815"/>
    </source>
</evidence>
<dbReference type="GO" id="GO:0042777">
    <property type="term" value="P:proton motive force-driven plasma membrane ATP synthesis"/>
    <property type="evidence" value="ECO:0007669"/>
    <property type="project" value="UniProtKB-UniRule"/>
</dbReference>
<keyword evidence="9 10" id="KW-0066">ATP synthesis</keyword>
<dbReference type="SUPFAM" id="SSF52943">
    <property type="entry name" value="ATP synthase (F1-ATPase), gamma subunit"/>
    <property type="match status" value="1"/>
</dbReference>
<evidence type="ECO:0000256" key="4">
    <source>
        <dbReference type="ARBA" id="ARBA00022448"/>
    </source>
</evidence>
<evidence type="ECO:0000256" key="11">
    <source>
        <dbReference type="SAM" id="Coils"/>
    </source>
</evidence>
<dbReference type="EMBL" id="DXCQ01000074">
    <property type="protein sequence ID" value="HIY97681.1"/>
    <property type="molecule type" value="Genomic_DNA"/>
</dbReference>
<reference evidence="12" key="2">
    <citation type="submission" date="2021-04" db="EMBL/GenBank/DDBJ databases">
        <authorList>
            <person name="Gilroy R."/>
        </authorList>
    </citation>
    <scope>NUCLEOTIDE SEQUENCE</scope>
    <source>
        <strain evidence="12">1345</strain>
    </source>
</reference>
<evidence type="ECO:0000256" key="9">
    <source>
        <dbReference type="ARBA" id="ARBA00023310"/>
    </source>
</evidence>
<dbReference type="InterPro" id="IPR035968">
    <property type="entry name" value="ATP_synth_F1_ATPase_gsu"/>
</dbReference>
<evidence type="ECO:0000256" key="8">
    <source>
        <dbReference type="ARBA" id="ARBA00023196"/>
    </source>
</evidence>
<evidence type="ECO:0000313" key="12">
    <source>
        <dbReference type="EMBL" id="HIY97681.1"/>
    </source>
</evidence>
<dbReference type="Proteomes" id="UP000886750">
    <property type="component" value="Unassembled WGS sequence"/>
</dbReference>
<dbReference type="GO" id="GO:0046933">
    <property type="term" value="F:proton-transporting ATP synthase activity, rotational mechanism"/>
    <property type="evidence" value="ECO:0007669"/>
    <property type="project" value="UniProtKB-UniRule"/>
</dbReference>
<dbReference type="GO" id="GO:0045259">
    <property type="term" value="C:proton-transporting ATP synthase complex"/>
    <property type="evidence" value="ECO:0007669"/>
    <property type="project" value="UniProtKB-KW"/>
</dbReference>
<dbReference type="CDD" id="cd12151">
    <property type="entry name" value="F1-ATPase_gamma"/>
    <property type="match status" value="1"/>
</dbReference>
<dbReference type="AlphaFoldDB" id="A0A9D2CTF2"/>
<feature type="coiled-coil region" evidence="11">
    <location>
        <begin position="242"/>
        <end position="269"/>
    </location>
</feature>
<evidence type="ECO:0000256" key="2">
    <source>
        <dbReference type="ARBA" id="ARBA00004170"/>
    </source>
</evidence>
<keyword evidence="10" id="KW-1003">Cell membrane</keyword>
<reference evidence="12" key="1">
    <citation type="journal article" date="2021" name="PeerJ">
        <title>Extensive microbial diversity within the chicken gut microbiome revealed by metagenomics and culture.</title>
        <authorList>
            <person name="Gilroy R."/>
            <person name="Ravi A."/>
            <person name="Getino M."/>
            <person name="Pursley I."/>
            <person name="Horton D.L."/>
            <person name="Alikhan N.F."/>
            <person name="Baker D."/>
            <person name="Gharbi K."/>
            <person name="Hall N."/>
            <person name="Watson M."/>
            <person name="Adriaenssens E.M."/>
            <person name="Foster-Nyarko E."/>
            <person name="Jarju S."/>
            <person name="Secka A."/>
            <person name="Antonio M."/>
            <person name="Oren A."/>
            <person name="Chaudhuri R.R."/>
            <person name="La Ragione R."/>
            <person name="Hildebrand F."/>
            <person name="Pallen M.J."/>
        </authorList>
    </citation>
    <scope>NUCLEOTIDE SEQUENCE</scope>
    <source>
        <strain evidence="12">1345</strain>
    </source>
</reference>
<evidence type="ECO:0000256" key="5">
    <source>
        <dbReference type="ARBA" id="ARBA00022781"/>
    </source>
</evidence>
<organism evidence="12 13">
    <name type="scientific">Candidatus Borkfalkia excrementigallinarum</name>
    <dbReference type="NCBI Taxonomy" id="2838506"/>
    <lineage>
        <taxon>Bacteria</taxon>
        <taxon>Bacillati</taxon>
        <taxon>Bacillota</taxon>
        <taxon>Clostridia</taxon>
        <taxon>Christensenellales</taxon>
        <taxon>Christensenellaceae</taxon>
        <taxon>Candidatus Borkfalkia</taxon>
    </lineage>
</organism>
<name>A0A9D2CTF2_9FIRM</name>
<comment type="subcellular location">
    <subcellularLocation>
        <location evidence="10">Cell membrane</location>
        <topology evidence="10">Peripheral membrane protein</topology>
    </subcellularLocation>
    <subcellularLocation>
        <location evidence="2">Membrane</location>
        <topology evidence="2">Peripheral membrane protein</topology>
    </subcellularLocation>
</comment>